<dbReference type="OrthoDB" id="191706at2759"/>
<dbReference type="GO" id="GO:0012505">
    <property type="term" value="C:endomembrane system"/>
    <property type="evidence" value="ECO:0007669"/>
    <property type="project" value="UniProtKB-SubCell"/>
</dbReference>
<comment type="subcellular location">
    <subcellularLocation>
        <location evidence="1">Endomembrane system</location>
        <topology evidence="1">Multi-pass membrane protein</topology>
    </subcellularLocation>
</comment>
<evidence type="ECO:0000256" key="5">
    <source>
        <dbReference type="ARBA" id="ARBA00023136"/>
    </source>
</evidence>
<name>A0A4U8UUN9_STECR</name>
<keyword evidence="9" id="KW-1185">Reference proteome</keyword>
<feature type="domain" description="CWH43-like N-terminal" evidence="7">
    <location>
        <begin position="6"/>
        <end position="75"/>
    </location>
</feature>
<evidence type="ECO:0000313" key="8">
    <source>
        <dbReference type="EMBL" id="TMS37110.1"/>
    </source>
</evidence>
<reference evidence="8 9" key="2">
    <citation type="journal article" date="2019" name="G3 (Bethesda)">
        <title>Hybrid Assembly of the Genome of the Entomopathogenic Nematode Steinernema carpocapsae Identifies the X-Chromosome.</title>
        <authorList>
            <person name="Serra L."/>
            <person name="Macchietto M."/>
            <person name="Macias-Munoz A."/>
            <person name="McGill C.J."/>
            <person name="Rodriguez I.M."/>
            <person name="Rodriguez B."/>
            <person name="Murad R."/>
            <person name="Mortazavi A."/>
        </authorList>
    </citation>
    <scope>NUCLEOTIDE SEQUENCE [LARGE SCALE GENOMIC DNA]</scope>
    <source>
        <strain evidence="8 9">ALL</strain>
    </source>
</reference>
<dbReference type="EMBL" id="AZBU02000001">
    <property type="protein sequence ID" value="TMS37110.1"/>
    <property type="molecule type" value="Genomic_DNA"/>
</dbReference>
<proteinExistence type="inferred from homology"/>
<evidence type="ECO:0000256" key="4">
    <source>
        <dbReference type="ARBA" id="ARBA00022989"/>
    </source>
</evidence>
<dbReference type="PANTHER" id="PTHR21324:SF2">
    <property type="entry name" value="EG:22E5.9 PROTEIN"/>
    <property type="match status" value="1"/>
</dbReference>
<dbReference type="PANTHER" id="PTHR21324">
    <property type="entry name" value="FASTING-INDUCIBLE INTEGRAL MEMBRANE PROTEIN TM6P1-RELATED"/>
    <property type="match status" value="1"/>
</dbReference>
<accession>A0A4U8UUN9</accession>
<comment type="similarity">
    <text evidence="2">Belongs to the DRAM/TMEM150 family.</text>
</comment>
<dbReference type="InterPro" id="IPR019402">
    <property type="entry name" value="CWH43_N"/>
</dbReference>
<protein>
    <recommendedName>
        <fullName evidence="7">CWH43-like N-terminal domain-containing protein</fullName>
    </recommendedName>
</protein>
<keyword evidence="5 6" id="KW-0472">Membrane</keyword>
<feature type="transmembrane region" description="Helical" evidence="6">
    <location>
        <begin position="7"/>
        <end position="27"/>
    </location>
</feature>
<evidence type="ECO:0000313" key="9">
    <source>
        <dbReference type="Proteomes" id="UP000298663"/>
    </source>
</evidence>
<evidence type="ECO:0000256" key="1">
    <source>
        <dbReference type="ARBA" id="ARBA00004127"/>
    </source>
</evidence>
<evidence type="ECO:0000259" key="7">
    <source>
        <dbReference type="Pfam" id="PF10277"/>
    </source>
</evidence>
<dbReference type="Proteomes" id="UP000298663">
    <property type="component" value="Unassembled WGS sequence"/>
</dbReference>
<comment type="caution">
    <text evidence="8">The sequence shown here is derived from an EMBL/GenBank/DDBJ whole genome shotgun (WGS) entry which is preliminary data.</text>
</comment>
<dbReference type="Pfam" id="PF10277">
    <property type="entry name" value="Frag1"/>
    <property type="match status" value="1"/>
</dbReference>
<sequence length="108" mass="11771">MAFDHAWIFPVLTATCALAAFFIGYAIGVSNGDEYAWLSYISDGGAIPPQSCIFGQLLNLSAVFSVSCLFFSLTRGVFSGDHHLPSIPPIHRLLRPPPQRRLQTMATS</sequence>
<gene>
    <name evidence="8" type="ORF">L596_004111</name>
</gene>
<organism evidence="8 9">
    <name type="scientific">Steinernema carpocapsae</name>
    <name type="common">Entomopathogenic nematode</name>
    <dbReference type="NCBI Taxonomy" id="34508"/>
    <lineage>
        <taxon>Eukaryota</taxon>
        <taxon>Metazoa</taxon>
        <taxon>Ecdysozoa</taxon>
        <taxon>Nematoda</taxon>
        <taxon>Chromadorea</taxon>
        <taxon>Rhabditida</taxon>
        <taxon>Tylenchina</taxon>
        <taxon>Panagrolaimomorpha</taxon>
        <taxon>Strongyloidoidea</taxon>
        <taxon>Steinernematidae</taxon>
        <taxon>Steinernema</taxon>
    </lineage>
</organism>
<evidence type="ECO:0000256" key="2">
    <source>
        <dbReference type="ARBA" id="ARBA00006565"/>
    </source>
</evidence>
<keyword evidence="4 6" id="KW-1133">Transmembrane helix</keyword>
<dbReference type="InterPro" id="IPR050911">
    <property type="entry name" value="DRAM/TMEM150_Autophagy_Mod"/>
</dbReference>
<feature type="transmembrane region" description="Helical" evidence="6">
    <location>
        <begin position="47"/>
        <end position="73"/>
    </location>
</feature>
<keyword evidence="3 6" id="KW-0812">Transmembrane</keyword>
<evidence type="ECO:0000256" key="6">
    <source>
        <dbReference type="SAM" id="Phobius"/>
    </source>
</evidence>
<evidence type="ECO:0000256" key="3">
    <source>
        <dbReference type="ARBA" id="ARBA00022692"/>
    </source>
</evidence>
<reference evidence="8 9" key="1">
    <citation type="journal article" date="2015" name="Genome Biol.">
        <title>Comparative genomics of Steinernema reveals deeply conserved gene regulatory networks.</title>
        <authorList>
            <person name="Dillman A.R."/>
            <person name="Macchietto M."/>
            <person name="Porter C.F."/>
            <person name="Rogers A."/>
            <person name="Williams B."/>
            <person name="Antoshechkin I."/>
            <person name="Lee M.M."/>
            <person name="Goodwin Z."/>
            <person name="Lu X."/>
            <person name="Lewis E.E."/>
            <person name="Goodrich-Blair H."/>
            <person name="Stock S.P."/>
            <person name="Adams B.J."/>
            <person name="Sternberg P.W."/>
            <person name="Mortazavi A."/>
        </authorList>
    </citation>
    <scope>NUCLEOTIDE SEQUENCE [LARGE SCALE GENOMIC DNA]</scope>
    <source>
        <strain evidence="8 9">ALL</strain>
    </source>
</reference>
<dbReference type="AlphaFoldDB" id="A0A4U8UUN9"/>